<feature type="signal peptide" evidence="5">
    <location>
        <begin position="1"/>
        <end position="22"/>
    </location>
</feature>
<keyword evidence="8" id="KW-1185">Reference proteome</keyword>
<proteinExistence type="inferred from homology"/>
<keyword evidence="4" id="KW-0472">Membrane</keyword>
<keyword evidence="4" id="KW-1133">Transmembrane helix</keyword>
<evidence type="ECO:0000313" key="8">
    <source>
        <dbReference type="Proteomes" id="UP000472273"/>
    </source>
</evidence>
<evidence type="ECO:0000259" key="6">
    <source>
        <dbReference type="PROSITE" id="PS50041"/>
    </source>
</evidence>
<name>A0A670YY77_PSETE</name>
<comment type="subcellular location">
    <subcellularLocation>
        <location evidence="1">Secreted</location>
    </subcellularLocation>
</comment>
<keyword evidence="5" id="KW-0732">Signal</keyword>
<dbReference type="PROSITE" id="PS50041">
    <property type="entry name" value="C_TYPE_LECTIN_2"/>
    <property type="match status" value="1"/>
</dbReference>
<evidence type="ECO:0000256" key="1">
    <source>
        <dbReference type="ARBA" id="ARBA00004613"/>
    </source>
</evidence>
<protein>
    <submittedName>
        <fullName evidence="7">CD302 molecule</fullName>
    </submittedName>
</protein>
<keyword evidence="3" id="KW-0964">Secreted</keyword>
<reference evidence="7" key="1">
    <citation type="submission" date="2025-08" db="UniProtKB">
        <authorList>
            <consortium name="Ensembl"/>
        </authorList>
    </citation>
    <scope>IDENTIFICATION</scope>
</reference>
<dbReference type="InterPro" id="IPR001304">
    <property type="entry name" value="C-type_lectin-like"/>
</dbReference>
<dbReference type="InterPro" id="IPR016187">
    <property type="entry name" value="CTDL_fold"/>
</dbReference>
<dbReference type="SUPFAM" id="SSF56436">
    <property type="entry name" value="C-type lectin-like"/>
    <property type="match status" value="1"/>
</dbReference>
<feature type="transmembrane region" description="Helical" evidence="4">
    <location>
        <begin position="136"/>
        <end position="159"/>
    </location>
</feature>
<evidence type="ECO:0000256" key="5">
    <source>
        <dbReference type="SAM" id="SignalP"/>
    </source>
</evidence>
<evidence type="ECO:0000256" key="3">
    <source>
        <dbReference type="ARBA" id="ARBA00022525"/>
    </source>
</evidence>
<feature type="chain" id="PRO_5025623491" evidence="5">
    <location>
        <begin position="23"/>
        <end position="195"/>
    </location>
</feature>
<evidence type="ECO:0000256" key="4">
    <source>
        <dbReference type="SAM" id="Phobius"/>
    </source>
</evidence>
<keyword evidence="4" id="KW-0812">Transmembrane</keyword>
<dbReference type="AlphaFoldDB" id="A0A670YY77"/>
<evidence type="ECO:0000256" key="2">
    <source>
        <dbReference type="ARBA" id="ARBA00006250"/>
    </source>
</evidence>
<dbReference type="Gene3D" id="3.10.100.10">
    <property type="entry name" value="Mannose-Binding Protein A, subunit A"/>
    <property type="match status" value="1"/>
</dbReference>
<gene>
    <name evidence="7" type="primary">CD302</name>
</gene>
<reference evidence="7" key="2">
    <citation type="submission" date="2025-09" db="UniProtKB">
        <authorList>
            <consortium name="Ensembl"/>
        </authorList>
    </citation>
    <scope>IDENTIFICATION</scope>
</reference>
<dbReference type="GO" id="GO:0005576">
    <property type="term" value="C:extracellular region"/>
    <property type="evidence" value="ECO:0007669"/>
    <property type="project" value="UniProtKB-SubCell"/>
</dbReference>
<evidence type="ECO:0000313" key="7">
    <source>
        <dbReference type="Ensembl" id="ENSPTXP00000013646.1"/>
    </source>
</evidence>
<dbReference type="InterPro" id="IPR016186">
    <property type="entry name" value="C-type_lectin-like/link_sf"/>
</dbReference>
<comment type="similarity">
    <text evidence="2">Belongs to the true venom lectin family.</text>
</comment>
<dbReference type="Pfam" id="PF00059">
    <property type="entry name" value="Lectin_C"/>
    <property type="match status" value="1"/>
</dbReference>
<accession>A0A670YY77</accession>
<sequence length="195" mass="21826">MGAPSPASYSACFLSGFLLAAALPSLGTDACPSIAWIPFQKSCYALLQGSSEVYGMDDARELCRGNDDIFKWYDDSKVNFTNWIEEESNNELLNTCATMHTASGGWKKVSCEHLPLTKILCEATVLYEKTRFFETAWTSIIVVLSTITVAVSAAFLWFLYQRRISSRPRCSTHNSITQIPHDNETFFIDEVEYSA</sequence>
<organism evidence="7 8">
    <name type="scientific">Pseudonaja textilis</name>
    <name type="common">Eastern brown snake</name>
    <dbReference type="NCBI Taxonomy" id="8673"/>
    <lineage>
        <taxon>Eukaryota</taxon>
        <taxon>Metazoa</taxon>
        <taxon>Chordata</taxon>
        <taxon>Craniata</taxon>
        <taxon>Vertebrata</taxon>
        <taxon>Euteleostomi</taxon>
        <taxon>Lepidosauria</taxon>
        <taxon>Squamata</taxon>
        <taxon>Bifurcata</taxon>
        <taxon>Unidentata</taxon>
        <taxon>Episquamata</taxon>
        <taxon>Toxicofera</taxon>
        <taxon>Serpentes</taxon>
        <taxon>Colubroidea</taxon>
        <taxon>Elapidae</taxon>
        <taxon>Hydrophiinae</taxon>
        <taxon>Pseudonaja</taxon>
    </lineage>
</organism>
<dbReference type="Proteomes" id="UP000472273">
    <property type="component" value="Unplaced"/>
</dbReference>
<feature type="domain" description="C-type lectin" evidence="6">
    <location>
        <begin position="55"/>
        <end position="112"/>
    </location>
</feature>
<dbReference type="GeneTree" id="ENSGT01150000286973"/>
<dbReference type="Ensembl" id="ENSPTXT00000014075.1">
    <property type="protein sequence ID" value="ENSPTXP00000013646.1"/>
    <property type="gene ID" value="ENSPTXG00000009495.1"/>
</dbReference>